<dbReference type="InterPro" id="IPR004113">
    <property type="entry name" value="FAD-bd_oxidored_4_C"/>
</dbReference>
<dbReference type="GO" id="GO:0016491">
    <property type="term" value="F:oxidoreductase activity"/>
    <property type="evidence" value="ECO:0007669"/>
    <property type="project" value="UniProtKB-KW"/>
</dbReference>
<dbReference type="InterPro" id="IPR016166">
    <property type="entry name" value="FAD-bd_PCMH"/>
</dbReference>
<dbReference type="EMBL" id="UOFL01000036">
    <property type="protein sequence ID" value="VAW72375.1"/>
    <property type="molecule type" value="Genomic_DNA"/>
</dbReference>
<dbReference type="PANTHER" id="PTHR42934:SF2">
    <property type="entry name" value="GLYCOLATE OXIDASE SUBUNIT GLCD"/>
    <property type="match status" value="1"/>
</dbReference>
<dbReference type="Gene3D" id="3.30.70.2740">
    <property type="match status" value="1"/>
</dbReference>
<evidence type="ECO:0000256" key="4">
    <source>
        <dbReference type="ARBA" id="ARBA00022827"/>
    </source>
</evidence>
<dbReference type="SUPFAM" id="SSF55103">
    <property type="entry name" value="FAD-linked oxidases, C-terminal domain"/>
    <property type="match status" value="1"/>
</dbReference>
<comment type="cofactor">
    <cofactor evidence="1">
        <name>FAD</name>
        <dbReference type="ChEBI" id="CHEBI:57692"/>
    </cofactor>
</comment>
<dbReference type="InterPro" id="IPR016169">
    <property type="entry name" value="FAD-bd_PCMH_sub2"/>
</dbReference>
<feature type="domain" description="FAD-binding PCMH-type" evidence="6">
    <location>
        <begin position="42"/>
        <end position="221"/>
    </location>
</feature>
<accession>A0A3B0XVK3</accession>
<evidence type="ECO:0000256" key="2">
    <source>
        <dbReference type="ARBA" id="ARBA00008000"/>
    </source>
</evidence>
<dbReference type="Gene3D" id="3.30.465.10">
    <property type="match status" value="1"/>
</dbReference>
<evidence type="ECO:0000259" key="6">
    <source>
        <dbReference type="PROSITE" id="PS51387"/>
    </source>
</evidence>
<dbReference type="InterPro" id="IPR016171">
    <property type="entry name" value="Vanillyl_alc_oxidase_C-sub2"/>
</dbReference>
<dbReference type="SUPFAM" id="SSF56176">
    <property type="entry name" value="FAD-binding/transporter-associated domain-like"/>
    <property type="match status" value="1"/>
</dbReference>
<dbReference type="Pfam" id="PF02913">
    <property type="entry name" value="FAD-oxidase_C"/>
    <property type="match status" value="1"/>
</dbReference>
<name>A0A3B0XVK3_9ZZZZ</name>
<gene>
    <name evidence="7" type="ORF">MNBD_GAMMA12-1759</name>
</gene>
<dbReference type="PANTHER" id="PTHR42934">
    <property type="entry name" value="GLYCOLATE OXIDASE SUBUNIT GLCD"/>
    <property type="match status" value="1"/>
</dbReference>
<evidence type="ECO:0000256" key="1">
    <source>
        <dbReference type="ARBA" id="ARBA00001974"/>
    </source>
</evidence>
<protein>
    <submittedName>
        <fullName evidence="7">Fe-S protein, homolog of lactate dehydrogenase SO1521</fullName>
    </submittedName>
</protein>
<sequence>MNHCTQTTLSKPALKLLKELCGSDLMTDKAERYTYGYDSSRTHFLPDAVVMARSAEQLTALVLICGQHNIPLISRGRGTGTCGGSVPIHQGIVVSFEQMNKIIKIDPANRYLVAEPGVTNGEIQRAAKEHGFFWAPDPTSAEYCTLGGNLAYNSAGPRAVKYGTTRDNVLGLKAITGAGQQIQCGVYTTKGVVGYDLTRLLIGSEGTLALFTQATLLLTPLPEKKLTLQLFYDDIYHATLAISSIMASSTTPCALEFMDAAALDLVRQSTSQQSLFKIPDQARSLLMVEVDGLANSIADSATQIEKSATNPGLLLFQQAATEEQAAILWQARKALSPALRKIAPKKINEDVVVPVSHIPELIQTLEELAQQYNIAIVNFGHAGNGNIHVNFLIDPDDPVQKENAELCLSKLFDLVLKLDGTLSGEHGVGTEKRDFIDREIDPVTMTLMLQIKKVFDPHTILNPGKIFPEY</sequence>
<comment type="similarity">
    <text evidence="2">Belongs to the FAD-binding oxidoreductase/transferase type 4 family.</text>
</comment>
<evidence type="ECO:0000313" key="7">
    <source>
        <dbReference type="EMBL" id="VAW72375.1"/>
    </source>
</evidence>
<evidence type="ECO:0000256" key="3">
    <source>
        <dbReference type="ARBA" id="ARBA00022630"/>
    </source>
</evidence>
<keyword evidence="5" id="KW-0560">Oxidoreductase</keyword>
<dbReference type="InterPro" id="IPR006094">
    <property type="entry name" value="Oxid_FAD_bind_N"/>
</dbReference>
<proteinExistence type="inferred from homology"/>
<dbReference type="FunFam" id="3.30.70.2740:FF:000001">
    <property type="entry name" value="D-lactate dehydrogenase mitochondrial"/>
    <property type="match status" value="1"/>
</dbReference>
<dbReference type="AlphaFoldDB" id="A0A3B0XVK3"/>
<dbReference type="InterPro" id="IPR036318">
    <property type="entry name" value="FAD-bd_PCMH-like_sf"/>
</dbReference>
<organism evidence="7">
    <name type="scientific">hydrothermal vent metagenome</name>
    <dbReference type="NCBI Taxonomy" id="652676"/>
    <lineage>
        <taxon>unclassified sequences</taxon>
        <taxon>metagenomes</taxon>
        <taxon>ecological metagenomes</taxon>
    </lineage>
</organism>
<keyword evidence="3" id="KW-0285">Flavoprotein</keyword>
<reference evidence="7" key="1">
    <citation type="submission" date="2018-06" db="EMBL/GenBank/DDBJ databases">
        <authorList>
            <person name="Zhirakovskaya E."/>
        </authorList>
    </citation>
    <scope>NUCLEOTIDE SEQUENCE</scope>
</reference>
<dbReference type="PROSITE" id="PS51387">
    <property type="entry name" value="FAD_PCMH"/>
    <property type="match status" value="1"/>
</dbReference>
<dbReference type="InterPro" id="IPR051914">
    <property type="entry name" value="FAD-linked_OxidoTrans_Type4"/>
</dbReference>
<dbReference type="Pfam" id="PF01565">
    <property type="entry name" value="FAD_binding_4"/>
    <property type="match status" value="1"/>
</dbReference>
<dbReference type="GO" id="GO:0071949">
    <property type="term" value="F:FAD binding"/>
    <property type="evidence" value="ECO:0007669"/>
    <property type="project" value="InterPro"/>
</dbReference>
<keyword evidence="4" id="KW-0274">FAD</keyword>
<evidence type="ECO:0000256" key="5">
    <source>
        <dbReference type="ARBA" id="ARBA00023002"/>
    </source>
</evidence>
<dbReference type="Gene3D" id="1.10.45.10">
    <property type="entry name" value="Vanillyl-alcohol Oxidase, Chain A, domain 4"/>
    <property type="match status" value="1"/>
</dbReference>
<dbReference type="InterPro" id="IPR016164">
    <property type="entry name" value="FAD-linked_Oxase-like_C"/>
</dbReference>
<dbReference type="FunFam" id="1.10.45.10:FF:000001">
    <property type="entry name" value="D-lactate dehydrogenase mitochondrial"/>
    <property type="match status" value="1"/>
</dbReference>